<dbReference type="Proteomes" id="UP001500320">
    <property type="component" value="Unassembled WGS sequence"/>
</dbReference>
<protein>
    <submittedName>
        <fullName evidence="2">Uncharacterized protein</fullName>
    </submittedName>
</protein>
<proteinExistence type="predicted"/>
<accession>A0ABP6N6F1</accession>
<organism evidence="2 3">
    <name type="scientific">Planomonospora alba</name>
    <dbReference type="NCBI Taxonomy" id="161354"/>
    <lineage>
        <taxon>Bacteria</taxon>
        <taxon>Bacillati</taxon>
        <taxon>Actinomycetota</taxon>
        <taxon>Actinomycetes</taxon>
        <taxon>Streptosporangiales</taxon>
        <taxon>Streptosporangiaceae</taxon>
        <taxon>Planomonospora</taxon>
    </lineage>
</organism>
<gene>
    <name evidence="2" type="ORF">GCM10010466_28330</name>
</gene>
<feature type="compositionally biased region" description="Polar residues" evidence="1">
    <location>
        <begin position="57"/>
        <end position="72"/>
    </location>
</feature>
<comment type="caution">
    <text evidence="2">The sequence shown here is derived from an EMBL/GenBank/DDBJ whole genome shotgun (WGS) entry which is preliminary data.</text>
</comment>
<keyword evidence="3" id="KW-1185">Reference proteome</keyword>
<feature type="region of interest" description="Disordered" evidence="1">
    <location>
        <begin position="47"/>
        <end position="72"/>
    </location>
</feature>
<reference evidence="3" key="1">
    <citation type="journal article" date="2019" name="Int. J. Syst. Evol. Microbiol.">
        <title>The Global Catalogue of Microorganisms (GCM) 10K type strain sequencing project: providing services to taxonomists for standard genome sequencing and annotation.</title>
        <authorList>
            <consortium name="The Broad Institute Genomics Platform"/>
            <consortium name="The Broad Institute Genome Sequencing Center for Infectious Disease"/>
            <person name="Wu L."/>
            <person name="Ma J."/>
        </authorList>
    </citation>
    <scope>NUCLEOTIDE SEQUENCE [LARGE SCALE GENOMIC DNA]</scope>
    <source>
        <strain evidence="3">JCM 9373</strain>
    </source>
</reference>
<feature type="region of interest" description="Disordered" evidence="1">
    <location>
        <begin position="1"/>
        <end position="29"/>
    </location>
</feature>
<name>A0ABP6N6F1_9ACTN</name>
<evidence type="ECO:0000313" key="2">
    <source>
        <dbReference type="EMBL" id="GAA3135891.1"/>
    </source>
</evidence>
<dbReference type="EMBL" id="BAAAUT010000020">
    <property type="protein sequence ID" value="GAA3135891.1"/>
    <property type="molecule type" value="Genomic_DNA"/>
</dbReference>
<evidence type="ECO:0000313" key="3">
    <source>
        <dbReference type="Proteomes" id="UP001500320"/>
    </source>
</evidence>
<sequence length="72" mass="7690">MQEVQPQGVSRCRTLSPHRSLATSPASRSSEACSLAEAMEMPRARAISPVVRLRSPSARSTSARVRPNGSSP</sequence>
<evidence type="ECO:0000256" key="1">
    <source>
        <dbReference type="SAM" id="MobiDB-lite"/>
    </source>
</evidence>